<dbReference type="InterPro" id="IPR004127">
    <property type="entry name" value="Prefoldin_subunit_alpha"/>
</dbReference>
<protein>
    <recommendedName>
        <fullName evidence="5 6">Prefoldin subunit alpha</fullName>
    </recommendedName>
    <alternativeName>
        <fullName evidence="5">GimC subunit alpha</fullName>
    </alternativeName>
</protein>
<evidence type="ECO:0000256" key="1">
    <source>
        <dbReference type="ARBA" id="ARBA00010048"/>
    </source>
</evidence>
<name>A0A7J9RR26_SULOH</name>
<dbReference type="InterPro" id="IPR011599">
    <property type="entry name" value="PFD_alpha_archaea"/>
</dbReference>
<dbReference type="GO" id="GO:0006457">
    <property type="term" value="P:protein folding"/>
    <property type="evidence" value="ECO:0007669"/>
    <property type="project" value="UniProtKB-UniRule"/>
</dbReference>
<reference evidence="8 9" key="1">
    <citation type="submission" date="2020-08" db="EMBL/GenBank/DDBJ databases">
        <title>Genomic Encyclopedia of Type Strains, Phase IV (KMG-IV): sequencing the most valuable type-strain genomes for metagenomic binning, comparative biology and taxonomic classification.</title>
        <authorList>
            <person name="Goeker M."/>
        </authorList>
    </citation>
    <scope>NUCLEOTIDE SEQUENCE [LARGE SCALE GENOMIC DNA]</scope>
    <source>
        <strain evidence="8 9">DSM 12421</strain>
    </source>
</reference>
<dbReference type="RefSeq" id="WP_221267024.1">
    <property type="nucleotide sequence ID" value="NZ_AP031374.1"/>
</dbReference>
<dbReference type="GO" id="GO:0051082">
    <property type="term" value="F:unfolded protein binding"/>
    <property type="evidence" value="ECO:0007669"/>
    <property type="project" value="UniProtKB-UniRule"/>
</dbReference>
<proteinExistence type="inferred from homology"/>
<dbReference type="GO" id="GO:0005737">
    <property type="term" value="C:cytoplasm"/>
    <property type="evidence" value="ECO:0007669"/>
    <property type="project" value="UniProtKB-SubCell"/>
</dbReference>
<dbReference type="NCBIfam" id="TIGR00293">
    <property type="entry name" value="prefoldin subunit alpha"/>
    <property type="match status" value="1"/>
</dbReference>
<evidence type="ECO:0000256" key="2">
    <source>
        <dbReference type="ARBA" id="ARBA00011716"/>
    </source>
</evidence>
<evidence type="ECO:0000313" key="9">
    <source>
        <dbReference type="Proteomes" id="UP000582213"/>
    </source>
</evidence>
<dbReference type="GO" id="GO:0016272">
    <property type="term" value="C:prefoldin complex"/>
    <property type="evidence" value="ECO:0007669"/>
    <property type="project" value="UniProtKB-UniRule"/>
</dbReference>
<dbReference type="EMBL" id="JACHFY010000001">
    <property type="protein sequence ID" value="MBB5252469.1"/>
    <property type="molecule type" value="Genomic_DNA"/>
</dbReference>
<keyword evidence="7" id="KW-0175">Coiled coil</keyword>
<organism evidence="8 9">
    <name type="scientific">Sulfurisphaera ohwakuensis</name>
    <dbReference type="NCBI Taxonomy" id="69656"/>
    <lineage>
        <taxon>Archaea</taxon>
        <taxon>Thermoproteota</taxon>
        <taxon>Thermoprotei</taxon>
        <taxon>Sulfolobales</taxon>
        <taxon>Sulfolobaceae</taxon>
        <taxon>Sulfurisphaera</taxon>
    </lineage>
</organism>
<gene>
    <name evidence="5" type="primary">pfdA</name>
    <name evidence="8" type="ORF">HNQ62_000187</name>
</gene>
<accession>A0A7J9RR26</accession>
<comment type="caution">
    <text evidence="8">The sequence shown here is derived from an EMBL/GenBank/DDBJ whole genome shotgun (WGS) entry which is preliminary data.</text>
</comment>
<comment type="subcellular location">
    <subcellularLocation>
        <location evidence="5">Cytoplasm</location>
    </subcellularLocation>
</comment>
<dbReference type="CDD" id="cd00584">
    <property type="entry name" value="Prefoldin_alpha"/>
    <property type="match status" value="1"/>
</dbReference>
<evidence type="ECO:0000256" key="4">
    <source>
        <dbReference type="ARBA" id="ARBA00025077"/>
    </source>
</evidence>
<dbReference type="InterPro" id="IPR009053">
    <property type="entry name" value="Prefoldin"/>
</dbReference>
<evidence type="ECO:0000256" key="5">
    <source>
        <dbReference type="HAMAP-Rule" id="MF_00308"/>
    </source>
</evidence>
<keyword evidence="3 5" id="KW-0143">Chaperone</keyword>
<dbReference type="HAMAP" id="MF_00308">
    <property type="entry name" value="PfdA"/>
    <property type="match status" value="1"/>
</dbReference>
<dbReference type="GeneID" id="95642413"/>
<dbReference type="Gene3D" id="1.10.287.370">
    <property type="match status" value="1"/>
</dbReference>
<evidence type="ECO:0000256" key="3">
    <source>
        <dbReference type="ARBA" id="ARBA00023186"/>
    </source>
</evidence>
<evidence type="ECO:0000313" key="8">
    <source>
        <dbReference type="EMBL" id="MBB5252469.1"/>
    </source>
</evidence>
<evidence type="ECO:0000256" key="7">
    <source>
        <dbReference type="SAM" id="Coils"/>
    </source>
</evidence>
<feature type="coiled-coil region" evidence="7">
    <location>
        <begin position="21"/>
        <end position="55"/>
    </location>
</feature>
<dbReference type="AlphaFoldDB" id="A0A7J9RR26"/>
<evidence type="ECO:0000256" key="6">
    <source>
        <dbReference type="NCBIfam" id="TIGR00293"/>
    </source>
</evidence>
<comment type="similarity">
    <text evidence="5">Belongs to the prefoldin alpha subunit family.</text>
</comment>
<comment type="subunit">
    <text evidence="2 5">Heterohexamer of two alpha and four beta subunits.</text>
</comment>
<comment type="similarity">
    <text evidence="1">Belongs to the prefoldin subunit alpha family.</text>
</comment>
<keyword evidence="5" id="KW-0963">Cytoplasm</keyword>
<dbReference type="Pfam" id="PF02996">
    <property type="entry name" value="Prefoldin"/>
    <property type="match status" value="1"/>
</dbReference>
<dbReference type="SUPFAM" id="SSF46579">
    <property type="entry name" value="Prefoldin"/>
    <property type="match status" value="1"/>
</dbReference>
<dbReference type="Proteomes" id="UP000582213">
    <property type="component" value="Unassembled WGS sequence"/>
</dbReference>
<comment type="function">
    <text evidence="4 5">Molecular chaperone capable of stabilizing a range of proteins. Seems to fulfill an ATP-independent, HSP70-like function in archaeal de novo protein folding.</text>
</comment>
<sequence length="151" mass="16946">MSNEENQQKVVVSLEDLLAQADALKKYIDYLQKTYAELQDNIMSIDSSLQALKELQNSQELLMVGDKRGNVIFKVQGIDKAKVLVHLGLEYYAEVDPDFATKVLNDKKTELSSVLSNVEKELAKSLEAYKEIADILNQAQQQLQAQQNKGG</sequence>